<feature type="transmembrane region" description="Helical" evidence="1">
    <location>
        <begin position="20"/>
        <end position="38"/>
    </location>
</feature>
<dbReference type="EMBL" id="CAJEWN010002276">
    <property type="protein sequence ID" value="CAD2202891.1"/>
    <property type="molecule type" value="Genomic_DNA"/>
</dbReference>
<accession>A0A6V7XUH5</accession>
<organism evidence="2 3">
    <name type="scientific">Meloidogyne enterolobii</name>
    <name type="common">Root-knot nematode worm</name>
    <name type="synonym">Meloidogyne mayaguensis</name>
    <dbReference type="NCBI Taxonomy" id="390850"/>
    <lineage>
        <taxon>Eukaryota</taxon>
        <taxon>Metazoa</taxon>
        <taxon>Ecdysozoa</taxon>
        <taxon>Nematoda</taxon>
        <taxon>Chromadorea</taxon>
        <taxon>Rhabditida</taxon>
        <taxon>Tylenchina</taxon>
        <taxon>Tylenchomorpha</taxon>
        <taxon>Tylenchoidea</taxon>
        <taxon>Meloidogynidae</taxon>
        <taxon>Meloidogyninae</taxon>
        <taxon>Meloidogyne</taxon>
    </lineage>
</organism>
<dbReference type="OrthoDB" id="6097796at2759"/>
<gene>
    <name evidence="2" type="ORF">MENT_LOCUS56546</name>
</gene>
<evidence type="ECO:0000313" key="3">
    <source>
        <dbReference type="Proteomes" id="UP000580250"/>
    </source>
</evidence>
<dbReference type="GO" id="GO:0016020">
    <property type="term" value="C:membrane"/>
    <property type="evidence" value="ECO:0007669"/>
    <property type="project" value="InterPro"/>
</dbReference>
<reference evidence="2 3" key="1">
    <citation type="submission" date="2020-08" db="EMBL/GenBank/DDBJ databases">
        <authorList>
            <person name="Koutsovoulos G."/>
            <person name="Danchin GJ E."/>
        </authorList>
    </citation>
    <scope>NUCLEOTIDE SEQUENCE [LARGE SCALE GENOMIC DNA]</scope>
</reference>
<dbReference type="Proteomes" id="UP000580250">
    <property type="component" value="Unassembled WGS sequence"/>
</dbReference>
<dbReference type="GO" id="GO:0005230">
    <property type="term" value="F:extracellular ligand-gated monoatomic ion channel activity"/>
    <property type="evidence" value="ECO:0007669"/>
    <property type="project" value="InterPro"/>
</dbReference>
<evidence type="ECO:0008006" key="4">
    <source>
        <dbReference type="Google" id="ProtNLM"/>
    </source>
</evidence>
<keyword evidence="1" id="KW-0812">Transmembrane</keyword>
<proteinExistence type="predicted"/>
<comment type="caution">
    <text evidence="2">The sequence shown here is derived from an EMBL/GenBank/DDBJ whole genome shotgun (WGS) entry which is preliminary data.</text>
</comment>
<keyword evidence="1" id="KW-0472">Membrane</keyword>
<protein>
    <recommendedName>
        <fullName evidence="4">Neurotransmitter-gated ion-channel ligand-binding domain-containing protein</fullName>
    </recommendedName>
</protein>
<dbReference type="AlphaFoldDB" id="A0A6V7XUH5"/>
<keyword evidence="1" id="KW-1133">Transmembrane helix</keyword>
<sequence length="114" mass="13370">MKSTNNALVTQIKNPLFGLYRLTKFLLIFSIIQFWVLWRGIEGFNFGDFSSPHQRLLSELFHNYDKRLQPIGENKYSKTVHINVTIVLGILIEMRENEQVAAYVISHIQVKYLI</sequence>
<dbReference type="Gene3D" id="2.70.170.10">
    <property type="entry name" value="Neurotransmitter-gated ion-channel ligand-binding domain"/>
    <property type="match status" value="1"/>
</dbReference>
<evidence type="ECO:0000256" key="1">
    <source>
        <dbReference type="SAM" id="Phobius"/>
    </source>
</evidence>
<dbReference type="InterPro" id="IPR036734">
    <property type="entry name" value="Neur_chan_lig-bd_sf"/>
</dbReference>
<name>A0A6V7XUH5_MELEN</name>
<dbReference type="SUPFAM" id="SSF63712">
    <property type="entry name" value="Nicotinic receptor ligand binding domain-like"/>
    <property type="match status" value="1"/>
</dbReference>
<evidence type="ECO:0000313" key="2">
    <source>
        <dbReference type="EMBL" id="CAD2202891.1"/>
    </source>
</evidence>